<dbReference type="GO" id="GO:0009116">
    <property type="term" value="P:nucleoside metabolic process"/>
    <property type="evidence" value="ECO:0007669"/>
    <property type="project" value="InterPro"/>
</dbReference>
<dbReference type="InterPro" id="IPR053137">
    <property type="entry name" value="NLR-like"/>
</dbReference>
<reference evidence="1 2" key="1">
    <citation type="submission" date="2019-10" db="EMBL/GenBank/DDBJ databases">
        <authorList>
            <person name="Palmer J.M."/>
        </authorList>
    </citation>
    <scope>NUCLEOTIDE SEQUENCE [LARGE SCALE GENOMIC DNA]</scope>
    <source>
        <strain evidence="1 2">TWF694</strain>
    </source>
</reference>
<accession>A0AAV9XKG2</accession>
<evidence type="ECO:0000313" key="1">
    <source>
        <dbReference type="EMBL" id="KAK6542461.1"/>
    </source>
</evidence>
<keyword evidence="2" id="KW-1185">Reference proteome</keyword>
<organism evidence="1 2">
    <name type="scientific">Orbilia ellipsospora</name>
    <dbReference type="NCBI Taxonomy" id="2528407"/>
    <lineage>
        <taxon>Eukaryota</taxon>
        <taxon>Fungi</taxon>
        <taxon>Dikarya</taxon>
        <taxon>Ascomycota</taxon>
        <taxon>Pezizomycotina</taxon>
        <taxon>Orbiliomycetes</taxon>
        <taxon>Orbiliales</taxon>
        <taxon>Orbiliaceae</taxon>
        <taxon>Orbilia</taxon>
    </lineage>
</organism>
<evidence type="ECO:0008006" key="3">
    <source>
        <dbReference type="Google" id="ProtNLM"/>
    </source>
</evidence>
<gene>
    <name evidence="1" type="ORF">TWF694_006415</name>
</gene>
<proteinExistence type="predicted"/>
<protein>
    <recommendedName>
        <fullName evidence="3">Nucleoside phosphorylase domain-containing protein</fullName>
    </recommendedName>
</protein>
<dbReference type="Proteomes" id="UP001365542">
    <property type="component" value="Unassembled WGS sequence"/>
</dbReference>
<dbReference type="InterPro" id="IPR035994">
    <property type="entry name" value="Nucleoside_phosphorylase_sf"/>
</dbReference>
<dbReference type="PANTHER" id="PTHR46082">
    <property type="entry name" value="ATP/GTP-BINDING PROTEIN-RELATED"/>
    <property type="match status" value="1"/>
</dbReference>
<sequence>MPDPNDYTVGWICTRETEYLAAQLSLDKKHPKLECRPSPKDTNTYTLGEIAEHNVVIAALPDGSYGASSAAIVATNLLRSFPNVRVGLMVGVGGGAPKPPDHDIRLGDVVVSSPRNGNGGVLQYDFGKTIQGQGFQETSFLNQPPTSLRTAVMELKVKYRRKPGSLETVINSILEKEEEELQEKLSRPDTSSDRLYLSKFAHPPNNETSCVYTCGVEPSNLVSRPERTKRPCAPVVHYGLIASGNQLMKDALRRDELANKRNVLCFEMEAAGLMNDFPCLVIRGICCYSDTHKNDEWKGYAALAAAAYAKDLLSQIPVDDIVMEKRISETLSG</sequence>
<evidence type="ECO:0000313" key="2">
    <source>
        <dbReference type="Proteomes" id="UP001365542"/>
    </source>
</evidence>
<comment type="caution">
    <text evidence="1">The sequence shown here is derived from an EMBL/GenBank/DDBJ whole genome shotgun (WGS) entry which is preliminary data.</text>
</comment>
<dbReference type="PANTHER" id="PTHR46082:SF11">
    <property type="entry name" value="AAA+ ATPASE DOMAIN-CONTAINING PROTEIN-RELATED"/>
    <property type="match status" value="1"/>
</dbReference>
<name>A0AAV9XKG2_9PEZI</name>
<dbReference type="EMBL" id="JAVHJO010000002">
    <property type="protein sequence ID" value="KAK6542461.1"/>
    <property type="molecule type" value="Genomic_DNA"/>
</dbReference>
<dbReference type="Gene3D" id="3.40.50.1580">
    <property type="entry name" value="Nucleoside phosphorylase domain"/>
    <property type="match status" value="1"/>
</dbReference>
<dbReference type="GO" id="GO:0003824">
    <property type="term" value="F:catalytic activity"/>
    <property type="evidence" value="ECO:0007669"/>
    <property type="project" value="InterPro"/>
</dbReference>
<dbReference type="AlphaFoldDB" id="A0AAV9XKG2"/>
<dbReference type="SUPFAM" id="SSF53167">
    <property type="entry name" value="Purine and uridine phosphorylases"/>
    <property type="match status" value="1"/>
</dbReference>